<dbReference type="PANTHER" id="PTHR11601:SF34">
    <property type="entry name" value="CYSTEINE DESULFURASE"/>
    <property type="match status" value="1"/>
</dbReference>
<keyword evidence="5" id="KW-0663">Pyridoxal phosphate</keyword>
<dbReference type="RefSeq" id="WP_326074961.1">
    <property type="nucleotide sequence ID" value="NZ_JARLKY010000083.1"/>
</dbReference>
<dbReference type="Gene3D" id="3.90.1150.10">
    <property type="entry name" value="Aspartate Aminotransferase, domain 1"/>
    <property type="match status" value="1"/>
</dbReference>
<evidence type="ECO:0000256" key="8">
    <source>
        <dbReference type="ARBA" id="ARBA00050776"/>
    </source>
</evidence>
<dbReference type="InterPro" id="IPR015424">
    <property type="entry name" value="PyrdxlP-dep_Trfase"/>
</dbReference>
<dbReference type="InterPro" id="IPR015421">
    <property type="entry name" value="PyrdxlP-dep_Trfase_major"/>
</dbReference>
<dbReference type="Gene3D" id="3.40.640.10">
    <property type="entry name" value="Type I PLP-dependent aspartate aminotransferase-like (Major domain)"/>
    <property type="match status" value="1"/>
</dbReference>
<keyword evidence="3" id="KW-0808">Transferase</keyword>
<dbReference type="InterPro" id="IPR000192">
    <property type="entry name" value="Aminotrans_V_dom"/>
</dbReference>
<dbReference type="InterPro" id="IPR016454">
    <property type="entry name" value="Cysteine_dSase"/>
</dbReference>
<keyword evidence="4" id="KW-0479">Metal-binding</keyword>
<evidence type="ECO:0000256" key="5">
    <source>
        <dbReference type="ARBA" id="ARBA00022898"/>
    </source>
</evidence>
<evidence type="ECO:0000256" key="3">
    <source>
        <dbReference type="ARBA" id="ARBA00022679"/>
    </source>
</evidence>
<comment type="caution">
    <text evidence="10">The sequence shown here is derived from an EMBL/GenBank/DDBJ whole genome shotgun (WGS) entry which is preliminary data.</text>
</comment>
<comment type="cofactor">
    <cofactor evidence="1">
        <name>pyridoxal 5'-phosphate</name>
        <dbReference type="ChEBI" id="CHEBI:597326"/>
    </cofactor>
</comment>
<evidence type="ECO:0000259" key="9">
    <source>
        <dbReference type="Pfam" id="PF00266"/>
    </source>
</evidence>
<feature type="domain" description="Aminotransferase class V" evidence="9">
    <location>
        <begin position="5"/>
        <end position="370"/>
    </location>
</feature>
<evidence type="ECO:0000256" key="2">
    <source>
        <dbReference type="ARBA" id="ARBA00006490"/>
    </source>
</evidence>
<keyword evidence="7" id="KW-0411">Iron-sulfur</keyword>
<proteinExistence type="inferred from homology"/>
<organism evidence="10 11">
    <name type="scientific">Paenibacillus alba</name>
    <dbReference type="NCBI Taxonomy" id="1197127"/>
    <lineage>
        <taxon>Bacteria</taxon>
        <taxon>Bacillati</taxon>
        <taxon>Bacillota</taxon>
        <taxon>Bacilli</taxon>
        <taxon>Bacillales</taxon>
        <taxon>Paenibacillaceae</taxon>
        <taxon>Paenibacillus</taxon>
    </lineage>
</organism>
<gene>
    <name evidence="10" type="ORF">P4I72_28360</name>
</gene>
<dbReference type="Gene3D" id="1.10.260.50">
    <property type="match status" value="1"/>
</dbReference>
<evidence type="ECO:0000256" key="4">
    <source>
        <dbReference type="ARBA" id="ARBA00022723"/>
    </source>
</evidence>
<keyword evidence="6" id="KW-0408">Iron</keyword>
<dbReference type="EMBL" id="JARLKY010000083">
    <property type="protein sequence ID" value="MEC0231019.1"/>
    <property type="molecule type" value="Genomic_DNA"/>
</dbReference>
<dbReference type="InterPro" id="IPR015422">
    <property type="entry name" value="PyrdxlP-dep_Trfase_small"/>
</dbReference>
<dbReference type="Pfam" id="PF00266">
    <property type="entry name" value="Aminotran_5"/>
    <property type="match status" value="1"/>
</dbReference>
<evidence type="ECO:0000256" key="7">
    <source>
        <dbReference type="ARBA" id="ARBA00023014"/>
    </source>
</evidence>
<accession>A0ABU6GA00</accession>
<dbReference type="PIRSF" id="PIRSF005572">
    <property type="entry name" value="NifS"/>
    <property type="match status" value="1"/>
</dbReference>
<evidence type="ECO:0000256" key="1">
    <source>
        <dbReference type="ARBA" id="ARBA00001933"/>
    </source>
</evidence>
<evidence type="ECO:0000313" key="11">
    <source>
        <dbReference type="Proteomes" id="UP001338137"/>
    </source>
</evidence>
<comment type="similarity">
    <text evidence="2">Belongs to the class-V pyridoxal-phosphate-dependent aminotransferase family. NifS/IscS subfamily.</text>
</comment>
<name>A0ABU6GA00_9BACL</name>
<dbReference type="SUPFAM" id="SSF53383">
    <property type="entry name" value="PLP-dependent transferases"/>
    <property type="match status" value="1"/>
</dbReference>
<dbReference type="Proteomes" id="UP001338137">
    <property type="component" value="Unassembled WGS sequence"/>
</dbReference>
<dbReference type="PANTHER" id="PTHR11601">
    <property type="entry name" value="CYSTEINE DESULFURYLASE FAMILY MEMBER"/>
    <property type="match status" value="1"/>
</dbReference>
<sequence length="387" mass="42424">MIGRYFDYNSTTPLDPRVCRIITESLDIYGNPSSAHGPGQQARLAIQLARQHTAALLHSDPEELYFTSGGSESNNWLLKGYLSQWAGTPVHVITSVIEHPSIKETLRHWSHDGGGKVTYVPVDAEGFISSQAVIDAIRPETKLISIMLANNETGAIQPVREIAQIARSRGIFIHTDAVQAVGKMPIHVQELGVDSLSFSIHKLYGPKGVGGLYVHSAYKLEPLIHGGGQERGLRSGTENVLSLLGAAEACRVAMLDMERTQAKLLWCKRLLVEKLRALAPGLRINGSLDTERTLTNTVNLFIPGIRGEALAAYLDHRYGIAVSVGSACSSNHEKKLSYVLQEMGLDEADIRSSLRISMGKFTDEVDIHYLVESIESALTHFHQLMPT</sequence>
<keyword evidence="11" id="KW-1185">Reference proteome</keyword>
<protein>
    <submittedName>
        <fullName evidence="10">Cysteine desulfurase family protein</fullName>
    </submittedName>
</protein>
<evidence type="ECO:0000256" key="6">
    <source>
        <dbReference type="ARBA" id="ARBA00023004"/>
    </source>
</evidence>
<comment type="catalytic activity">
    <reaction evidence="8">
        <text>(sulfur carrier)-H + L-cysteine = (sulfur carrier)-SH + L-alanine</text>
        <dbReference type="Rhea" id="RHEA:43892"/>
        <dbReference type="Rhea" id="RHEA-COMP:14737"/>
        <dbReference type="Rhea" id="RHEA-COMP:14739"/>
        <dbReference type="ChEBI" id="CHEBI:29917"/>
        <dbReference type="ChEBI" id="CHEBI:35235"/>
        <dbReference type="ChEBI" id="CHEBI:57972"/>
        <dbReference type="ChEBI" id="CHEBI:64428"/>
        <dbReference type="EC" id="2.8.1.7"/>
    </reaction>
</comment>
<reference evidence="10 11" key="1">
    <citation type="submission" date="2023-03" db="EMBL/GenBank/DDBJ databases">
        <title>Bacillus Genome Sequencing.</title>
        <authorList>
            <person name="Dunlap C."/>
        </authorList>
    </citation>
    <scope>NUCLEOTIDE SEQUENCE [LARGE SCALE GENOMIC DNA]</scope>
    <source>
        <strain evidence="10 11">BD-533</strain>
    </source>
</reference>
<evidence type="ECO:0000313" key="10">
    <source>
        <dbReference type="EMBL" id="MEC0231019.1"/>
    </source>
</evidence>